<organism evidence="6 7">
    <name type="scientific">Emiliania huxleyi (strain CCMP1516)</name>
    <dbReference type="NCBI Taxonomy" id="280463"/>
    <lineage>
        <taxon>Eukaryota</taxon>
        <taxon>Haptista</taxon>
        <taxon>Haptophyta</taxon>
        <taxon>Prymnesiophyceae</taxon>
        <taxon>Isochrysidales</taxon>
        <taxon>Noelaerhabdaceae</taxon>
        <taxon>Emiliania</taxon>
    </lineage>
</organism>
<reference evidence="6" key="2">
    <citation type="submission" date="2024-10" db="UniProtKB">
        <authorList>
            <consortium name="EnsemblProtists"/>
        </authorList>
    </citation>
    <scope>IDENTIFICATION</scope>
</reference>
<reference evidence="7" key="1">
    <citation type="journal article" date="2013" name="Nature">
        <title>Pan genome of the phytoplankton Emiliania underpins its global distribution.</title>
        <authorList>
            <person name="Read B.A."/>
            <person name="Kegel J."/>
            <person name="Klute M.J."/>
            <person name="Kuo A."/>
            <person name="Lefebvre S.C."/>
            <person name="Maumus F."/>
            <person name="Mayer C."/>
            <person name="Miller J."/>
            <person name="Monier A."/>
            <person name="Salamov A."/>
            <person name="Young J."/>
            <person name="Aguilar M."/>
            <person name="Claverie J.M."/>
            <person name="Frickenhaus S."/>
            <person name="Gonzalez K."/>
            <person name="Herman E.K."/>
            <person name="Lin Y.C."/>
            <person name="Napier J."/>
            <person name="Ogata H."/>
            <person name="Sarno A.F."/>
            <person name="Shmutz J."/>
            <person name="Schroeder D."/>
            <person name="de Vargas C."/>
            <person name="Verret F."/>
            <person name="von Dassow P."/>
            <person name="Valentin K."/>
            <person name="Van de Peer Y."/>
            <person name="Wheeler G."/>
            <person name="Dacks J.B."/>
            <person name="Delwiche C.F."/>
            <person name="Dyhrman S.T."/>
            <person name="Glockner G."/>
            <person name="John U."/>
            <person name="Richards T."/>
            <person name="Worden A.Z."/>
            <person name="Zhang X."/>
            <person name="Grigoriev I.V."/>
            <person name="Allen A.E."/>
            <person name="Bidle K."/>
            <person name="Borodovsky M."/>
            <person name="Bowler C."/>
            <person name="Brownlee C."/>
            <person name="Cock J.M."/>
            <person name="Elias M."/>
            <person name="Gladyshev V.N."/>
            <person name="Groth M."/>
            <person name="Guda C."/>
            <person name="Hadaegh A."/>
            <person name="Iglesias-Rodriguez M.D."/>
            <person name="Jenkins J."/>
            <person name="Jones B.M."/>
            <person name="Lawson T."/>
            <person name="Leese F."/>
            <person name="Lindquist E."/>
            <person name="Lobanov A."/>
            <person name="Lomsadze A."/>
            <person name="Malik S.B."/>
            <person name="Marsh M.E."/>
            <person name="Mackinder L."/>
            <person name="Mock T."/>
            <person name="Mueller-Roeber B."/>
            <person name="Pagarete A."/>
            <person name="Parker M."/>
            <person name="Probert I."/>
            <person name="Quesneville H."/>
            <person name="Raines C."/>
            <person name="Rensing S.A."/>
            <person name="Riano-Pachon D.M."/>
            <person name="Richier S."/>
            <person name="Rokitta S."/>
            <person name="Shiraiwa Y."/>
            <person name="Soanes D.M."/>
            <person name="van der Giezen M."/>
            <person name="Wahlund T.M."/>
            <person name="Williams B."/>
            <person name="Wilson W."/>
            <person name="Wolfe G."/>
            <person name="Wurch L.L."/>
        </authorList>
    </citation>
    <scope>NUCLEOTIDE SEQUENCE</scope>
</reference>
<protein>
    <recommendedName>
        <fullName evidence="5">ABC transporter domain-containing protein</fullName>
    </recommendedName>
</protein>
<evidence type="ECO:0000259" key="5">
    <source>
        <dbReference type="PROSITE" id="PS50893"/>
    </source>
</evidence>
<feature type="domain" description="ABC transporter" evidence="5">
    <location>
        <begin position="16"/>
        <end position="273"/>
    </location>
</feature>
<dbReference type="InterPro" id="IPR003593">
    <property type="entry name" value="AAA+_ATPase"/>
</dbReference>
<evidence type="ECO:0000256" key="1">
    <source>
        <dbReference type="ARBA" id="ARBA00022741"/>
    </source>
</evidence>
<dbReference type="PANTHER" id="PTHR42855">
    <property type="entry name" value="ABC TRANSPORTER ATP-BINDING SUBUNIT"/>
    <property type="match status" value="1"/>
</dbReference>
<dbReference type="InterPro" id="IPR003439">
    <property type="entry name" value="ABC_transporter-like_ATP-bd"/>
</dbReference>
<dbReference type="Pfam" id="PF16326">
    <property type="entry name" value="ABC_tran_CTD"/>
    <property type="match status" value="1"/>
</dbReference>
<dbReference type="PaxDb" id="2903-EOD42114"/>
<dbReference type="Pfam" id="PF00005">
    <property type="entry name" value="ABC_tran"/>
    <property type="match status" value="2"/>
</dbReference>
<evidence type="ECO:0000313" key="6">
    <source>
        <dbReference type="EnsemblProtists" id="EOD42114"/>
    </source>
</evidence>
<dbReference type="GeneID" id="17287384"/>
<feature type="compositionally biased region" description="Pro residues" evidence="4">
    <location>
        <begin position="573"/>
        <end position="584"/>
    </location>
</feature>
<dbReference type="CDD" id="cd03221">
    <property type="entry name" value="ABCF_EF-3"/>
    <property type="match status" value="1"/>
</dbReference>
<dbReference type="InterPro" id="IPR051309">
    <property type="entry name" value="ABCF_ATPase"/>
</dbReference>
<dbReference type="InterPro" id="IPR037118">
    <property type="entry name" value="Val-tRNA_synth_C_sf"/>
</dbReference>
<dbReference type="PANTHER" id="PTHR42855:SF1">
    <property type="entry name" value="ABC TRANSPORTER DOMAIN-CONTAINING PROTEIN"/>
    <property type="match status" value="1"/>
</dbReference>
<feature type="domain" description="ABC transporter" evidence="5">
    <location>
        <begin position="328"/>
        <end position="556"/>
    </location>
</feature>
<sequence>MQQPQEVPAEGGEVLLVATGLAQTFDGQRYPFRDIELSLARGAKVGLVGSNGVGKSSLLKVLVGADAPERGSVKLSRDVQLAYVEQDPTLPDGALAEEFFYGSELPGFAALREFSAAAAEVETGGGEGVAARLQRASDAMDASGAWALESEMRKLCERLNVRSLLRSEATSLSGGQRKRLALAAALLAKPDVLLLDEPTNHLDISGIGWHRRRSPLGTFQEPSRNLLGIGWLEAEISSLRDTAARLSSHDRAASVSRCARLEAQGQQAAAARNLYRRELAWVRKQPKARDRLERFEGLAATVAAAPPPPQAVELEAGMQRLGVIECGTQTIPMLQRCTRGERNVLSGFSYDFSRGDRIGLVGPNGAGKSSFLLAVLQQLPLEGGRVVAGETVVYGHYSQEGLQVDDGEKRVLAFVREAVADGHEAQRGEGGRLGGDEAERRAGQLLRQFLFPQHRWATPVGRLSGGERRRLQLLSVLAKEPNVLLLDEPTNDLDLDTLADFLLAFQGVLVVVSHDRYFVDKASSQLLFVLGGDGDVRRWPDSFTRWVEWKRLQDKQRVTGSTRDQQRAAAAPSAPPPPPAPPQPQASEPAAGKALSAFEERRLASLEGELAALGDAEAALQQRINTFDAARDGYSDLQDWTAELETLQAKVADTEERWLALAERA</sequence>
<feature type="region of interest" description="Disordered" evidence="4">
    <location>
        <begin position="556"/>
        <end position="594"/>
    </location>
</feature>
<dbReference type="EnsemblProtists" id="EOD42114">
    <property type="protein sequence ID" value="EOD42114"/>
    <property type="gene ID" value="EMIHUDRAFT_61142"/>
</dbReference>
<dbReference type="AlphaFoldDB" id="A0A0D3L279"/>
<dbReference type="KEGG" id="ehx:EMIHUDRAFT_61142"/>
<dbReference type="PROSITE" id="PS50893">
    <property type="entry name" value="ABC_TRANSPORTER_2"/>
    <property type="match status" value="2"/>
</dbReference>
<dbReference type="InterPro" id="IPR027417">
    <property type="entry name" value="P-loop_NTPase"/>
</dbReference>
<evidence type="ECO:0000256" key="4">
    <source>
        <dbReference type="SAM" id="MobiDB-lite"/>
    </source>
</evidence>
<dbReference type="InterPro" id="IPR017871">
    <property type="entry name" value="ABC_transporter-like_CS"/>
</dbReference>
<dbReference type="STRING" id="2903.R1G8F4"/>
<dbReference type="GO" id="GO:0016887">
    <property type="term" value="F:ATP hydrolysis activity"/>
    <property type="evidence" value="ECO:0007669"/>
    <property type="project" value="InterPro"/>
</dbReference>
<dbReference type="RefSeq" id="XP_005794543.1">
    <property type="nucleotide sequence ID" value="XM_005794486.1"/>
</dbReference>
<dbReference type="OMA" id="HDRQFVN"/>
<dbReference type="SMART" id="SM00382">
    <property type="entry name" value="AAA"/>
    <property type="match status" value="2"/>
</dbReference>
<keyword evidence="7" id="KW-1185">Reference proteome</keyword>
<evidence type="ECO:0000313" key="7">
    <source>
        <dbReference type="Proteomes" id="UP000013827"/>
    </source>
</evidence>
<dbReference type="PROSITE" id="PS00211">
    <property type="entry name" value="ABC_TRANSPORTER_1"/>
    <property type="match status" value="2"/>
</dbReference>
<dbReference type="GO" id="GO:0005524">
    <property type="term" value="F:ATP binding"/>
    <property type="evidence" value="ECO:0007669"/>
    <property type="project" value="UniProtKB-KW"/>
</dbReference>
<dbReference type="Gene3D" id="3.40.50.300">
    <property type="entry name" value="P-loop containing nucleotide triphosphate hydrolases"/>
    <property type="match status" value="2"/>
</dbReference>
<keyword evidence="1" id="KW-0547">Nucleotide-binding</keyword>
<dbReference type="SUPFAM" id="SSF52540">
    <property type="entry name" value="P-loop containing nucleoside triphosphate hydrolases"/>
    <property type="match status" value="2"/>
</dbReference>
<name>A0A0D3L279_EMIH1</name>
<dbReference type="GO" id="GO:0003677">
    <property type="term" value="F:DNA binding"/>
    <property type="evidence" value="ECO:0007669"/>
    <property type="project" value="InterPro"/>
</dbReference>
<keyword evidence="3" id="KW-0175">Coiled coil</keyword>
<evidence type="ECO:0000256" key="2">
    <source>
        <dbReference type="ARBA" id="ARBA00022840"/>
    </source>
</evidence>
<evidence type="ECO:0000256" key="3">
    <source>
        <dbReference type="SAM" id="Coils"/>
    </source>
</evidence>
<dbReference type="eggNOG" id="KOG0927">
    <property type="taxonomic scope" value="Eukaryota"/>
</dbReference>
<dbReference type="InterPro" id="IPR032524">
    <property type="entry name" value="ABC_tran_C"/>
</dbReference>
<dbReference type="Proteomes" id="UP000013827">
    <property type="component" value="Unassembled WGS sequence"/>
</dbReference>
<accession>A0A0D3L279</accession>
<feature type="coiled-coil region" evidence="3">
    <location>
        <begin position="603"/>
        <end position="657"/>
    </location>
</feature>
<proteinExistence type="predicted"/>
<keyword evidence="2" id="KW-0067">ATP-binding</keyword>
<dbReference type="Gene3D" id="1.10.287.380">
    <property type="entry name" value="Valyl-tRNA synthetase, C-terminal domain"/>
    <property type="match status" value="1"/>
</dbReference>
<dbReference type="HOGENOM" id="CLU_000604_36_0_1"/>